<name>A0A109QX19_9MICO</name>
<reference evidence="4 5" key="1">
    <citation type="journal article" date="2016" name="J. Biotechnol.">
        <title>First complete genome sequence of a species in the genus Microterricola, an extremophilic cold active enzyme producing bacterial strain ERGS5:02 isolated from Sikkim Himalaya.</title>
        <authorList>
            <person name="Himanshu"/>
            <person name="Swarnkar M.K."/>
            <person name="Singh D."/>
            <person name="Kumar R."/>
        </authorList>
    </citation>
    <scope>NUCLEOTIDE SEQUENCE [LARGE SCALE GENOMIC DNA]</scope>
    <source>
        <strain evidence="4 5">ERGS5:02</strain>
    </source>
</reference>
<evidence type="ECO:0000256" key="2">
    <source>
        <dbReference type="SAM" id="SignalP"/>
    </source>
</evidence>
<keyword evidence="5" id="KW-1185">Reference proteome</keyword>
<sequence length="309" mass="31454">MKRALTVPALVLAALMLAGCSAGTADGAFSGGSVGMVDHSAELAPMPQGVADSAAGGVAGSPSVVTDRAVITTGNVSVTAADPLGAADSAIKLVTGAGGRVDNRTEQPATDTQRASASLTIRVPAEELDNMLGKIKQLGTVTSVTLSATDVTQQKQDVTARITALQTSVDRLLELMKTSASTADLIAIESALSSRQADLDSLTAQLDYLDDQIDYSTLYVDFAAEGTVTPGSPDNFWSGLLAGWNSLVSFLGGFIVVLGVLLPWLVLLALLGGIAWAIVARVRHGRRAAGAGVAPASAPASAPEEDVQQ</sequence>
<gene>
    <name evidence="4" type="ORF">AWU67_10515</name>
</gene>
<evidence type="ECO:0000313" key="5">
    <source>
        <dbReference type="Proteomes" id="UP000058305"/>
    </source>
</evidence>
<keyword evidence="2" id="KW-0732">Signal</keyword>
<dbReference type="EMBL" id="CP014145">
    <property type="protein sequence ID" value="AMB59225.1"/>
    <property type="molecule type" value="Genomic_DNA"/>
</dbReference>
<dbReference type="KEGG" id="mvd:AWU67_10515"/>
<feature type="signal peptide" evidence="2">
    <location>
        <begin position="1"/>
        <end position="24"/>
    </location>
</feature>
<feature type="transmembrane region" description="Helical" evidence="1">
    <location>
        <begin position="250"/>
        <end position="279"/>
    </location>
</feature>
<proteinExistence type="predicted"/>
<dbReference type="Pfam" id="PF14257">
    <property type="entry name" value="DUF4349"/>
    <property type="match status" value="1"/>
</dbReference>
<dbReference type="InterPro" id="IPR025645">
    <property type="entry name" value="DUF4349"/>
</dbReference>
<accession>A0A109QX19</accession>
<keyword evidence="1" id="KW-0472">Membrane</keyword>
<evidence type="ECO:0000256" key="1">
    <source>
        <dbReference type="SAM" id="Phobius"/>
    </source>
</evidence>
<reference evidence="5" key="2">
    <citation type="submission" date="2016-01" db="EMBL/GenBank/DDBJ databases">
        <title>First complete genome sequence of a species in the genus Microterricola, an extremophilic cold active enzyme producing strain ERGS5:02 isolated from Sikkim Himalaya.</title>
        <authorList>
            <person name="Kumar R."/>
            <person name="Singh D."/>
            <person name="Swarnkar M.K."/>
        </authorList>
    </citation>
    <scope>NUCLEOTIDE SEQUENCE [LARGE SCALE GENOMIC DNA]</scope>
    <source>
        <strain evidence="5">ERGS5:02</strain>
    </source>
</reference>
<protein>
    <recommendedName>
        <fullName evidence="3">DUF4349 domain-containing protein</fullName>
    </recommendedName>
</protein>
<dbReference type="RefSeq" id="WP_067228663.1">
    <property type="nucleotide sequence ID" value="NZ_CP014145.1"/>
</dbReference>
<keyword evidence="1" id="KW-1133">Transmembrane helix</keyword>
<feature type="domain" description="DUF4349" evidence="3">
    <location>
        <begin position="68"/>
        <end position="276"/>
    </location>
</feature>
<dbReference type="AlphaFoldDB" id="A0A109QX19"/>
<dbReference type="Proteomes" id="UP000058305">
    <property type="component" value="Chromosome"/>
</dbReference>
<keyword evidence="1" id="KW-0812">Transmembrane</keyword>
<feature type="chain" id="PRO_5038511898" description="DUF4349 domain-containing protein" evidence="2">
    <location>
        <begin position="25"/>
        <end position="309"/>
    </location>
</feature>
<evidence type="ECO:0000313" key="4">
    <source>
        <dbReference type="EMBL" id="AMB59225.1"/>
    </source>
</evidence>
<organism evidence="4 5">
    <name type="scientific">Microterricola viridarii</name>
    <dbReference type="NCBI Taxonomy" id="412690"/>
    <lineage>
        <taxon>Bacteria</taxon>
        <taxon>Bacillati</taxon>
        <taxon>Actinomycetota</taxon>
        <taxon>Actinomycetes</taxon>
        <taxon>Micrococcales</taxon>
        <taxon>Microbacteriaceae</taxon>
        <taxon>Microterricola</taxon>
    </lineage>
</organism>
<dbReference type="OrthoDB" id="186919at2"/>
<dbReference type="PROSITE" id="PS51257">
    <property type="entry name" value="PROKAR_LIPOPROTEIN"/>
    <property type="match status" value="1"/>
</dbReference>
<evidence type="ECO:0000259" key="3">
    <source>
        <dbReference type="Pfam" id="PF14257"/>
    </source>
</evidence>